<evidence type="ECO:0000256" key="1">
    <source>
        <dbReference type="ARBA" id="ARBA00022741"/>
    </source>
</evidence>
<evidence type="ECO:0000256" key="3">
    <source>
        <dbReference type="PROSITE-ProRule" id="PRU00289"/>
    </source>
</evidence>
<dbReference type="Gene3D" id="3.40.50.300">
    <property type="entry name" value="P-loop containing nucleotide triphosphate hydrolases"/>
    <property type="match status" value="1"/>
</dbReference>
<dbReference type="EMBL" id="PTIX01000002">
    <property type="protein sequence ID" value="PPK70262.1"/>
    <property type="molecule type" value="Genomic_DNA"/>
</dbReference>
<keyword evidence="7" id="KW-1185">Reference proteome</keyword>
<evidence type="ECO:0000313" key="6">
    <source>
        <dbReference type="EMBL" id="PPK70262.1"/>
    </source>
</evidence>
<keyword evidence="4" id="KW-0472">Membrane</keyword>
<dbReference type="GO" id="GO:0005524">
    <property type="term" value="F:ATP binding"/>
    <property type="evidence" value="ECO:0007669"/>
    <property type="project" value="UniProtKB-UniRule"/>
</dbReference>
<keyword evidence="2 3" id="KW-0067">ATP-binding</keyword>
<gene>
    <name evidence="6" type="ORF">CLV40_102173</name>
</gene>
<reference evidence="6 7" key="1">
    <citation type="submission" date="2018-02" db="EMBL/GenBank/DDBJ databases">
        <title>Genomic Encyclopedia of Archaeal and Bacterial Type Strains, Phase II (KMG-II): from individual species to whole genera.</title>
        <authorList>
            <person name="Goeker M."/>
        </authorList>
    </citation>
    <scope>NUCLEOTIDE SEQUENCE [LARGE SCALE GENOMIC DNA]</scope>
    <source>
        <strain evidence="6 7">YU 961-1</strain>
    </source>
</reference>
<feature type="domain" description="FtsK" evidence="5">
    <location>
        <begin position="232"/>
        <end position="413"/>
    </location>
</feature>
<accession>A0A2S6GYE1</accession>
<feature type="transmembrane region" description="Helical" evidence="4">
    <location>
        <begin position="53"/>
        <end position="70"/>
    </location>
</feature>
<dbReference type="OrthoDB" id="3217500at2"/>
<dbReference type="SUPFAM" id="SSF52540">
    <property type="entry name" value="P-loop containing nucleoside triphosphate hydrolases"/>
    <property type="match status" value="1"/>
</dbReference>
<evidence type="ECO:0000313" key="7">
    <source>
        <dbReference type="Proteomes" id="UP000239203"/>
    </source>
</evidence>
<proteinExistence type="predicted"/>
<feature type="binding site" evidence="3">
    <location>
        <begin position="248"/>
        <end position="255"/>
    </location>
    <ligand>
        <name>ATP</name>
        <dbReference type="ChEBI" id="CHEBI:30616"/>
    </ligand>
</feature>
<keyword evidence="1 3" id="KW-0547">Nucleotide-binding</keyword>
<dbReference type="PANTHER" id="PTHR22683">
    <property type="entry name" value="SPORULATION PROTEIN RELATED"/>
    <property type="match status" value="1"/>
</dbReference>
<evidence type="ECO:0000256" key="2">
    <source>
        <dbReference type="ARBA" id="ARBA00022840"/>
    </source>
</evidence>
<dbReference type="PANTHER" id="PTHR22683:SF41">
    <property type="entry name" value="DNA TRANSLOCASE FTSK"/>
    <property type="match status" value="1"/>
</dbReference>
<dbReference type="Pfam" id="PF01580">
    <property type="entry name" value="FtsK_SpoIIIE"/>
    <property type="match status" value="1"/>
</dbReference>
<dbReference type="PROSITE" id="PS50901">
    <property type="entry name" value="FTSK"/>
    <property type="match status" value="1"/>
</dbReference>
<name>A0A2S6GYE1_9PSEU</name>
<evidence type="ECO:0000256" key="4">
    <source>
        <dbReference type="SAM" id="Phobius"/>
    </source>
</evidence>
<organism evidence="6 7">
    <name type="scientific">Actinokineospora auranticolor</name>
    <dbReference type="NCBI Taxonomy" id="155976"/>
    <lineage>
        <taxon>Bacteria</taxon>
        <taxon>Bacillati</taxon>
        <taxon>Actinomycetota</taxon>
        <taxon>Actinomycetes</taxon>
        <taxon>Pseudonocardiales</taxon>
        <taxon>Pseudonocardiaceae</taxon>
        <taxon>Actinokineospora</taxon>
    </lineage>
</organism>
<dbReference type="InterPro" id="IPR002543">
    <property type="entry name" value="FtsK_dom"/>
</dbReference>
<evidence type="ECO:0000259" key="5">
    <source>
        <dbReference type="PROSITE" id="PS50901"/>
    </source>
</evidence>
<keyword evidence="4" id="KW-0812">Transmembrane</keyword>
<comment type="caution">
    <text evidence="6">The sequence shown here is derived from an EMBL/GenBank/DDBJ whole genome shotgun (WGS) entry which is preliminary data.</text>
</comment>
<dbReference type="Proteomes" id="UP000239203">
    <property type="component" value="Unassembled WGS sequence"/>
</dbReference>
<dbReference type="AlphaFoldDB" id="A0A2S6GYE1"/>
<dbReference type="InterPro" id="IPR050206">
    <property type="entry name" value="FtsK/SpoIIIE/SftA"/>
</dbReference>
<dbReference type="InterPro" id="IPR027417">
    <property type="entry name" value="P-loop_NTPase"/>
</dbReference>
<feature type="transmembrane region" description="Helical" evidence="4">
    <location>
        <begin position="28"/>
        <end position="47"/>
    </location>
</feature>
<keyword evidence="4" id="KW-1133">Transmembrane helix</keyword>
<dbReference type="GO" id="GO:0003677">
    <property type="term" value="F:DNA binding"/>
    <property type="evidence" value="ECO:0007669"/>
    <property type="project" value="InterPro"/>
</dbReference>
<feature type="transmembrane region" description="Helical" evidence="4">
    <location>
        <begin position="75"/>
        <end position="94"/>
    </location>
</feature>
<sequence>MGSGRWVDPAPLEVARPRLPWWTMLPRWVKLVLVPVALVIVAVWVAARVVRVAWFYPVSVVLGLLALLLYRWGGLWLLGSVVFVVGVGLFVWWWRDKPRFDVWLRWPRTEFRRVAVYAHQWRTVARLSNLTASAKGREYLPRLRRTRSEGWRDRVRVRMVKGQAPEQWEARASGLAHAFGSRSCRVRVIRPGVIELDLVHSNPLASPVALPAMGTESGVDLRRVVVGRTETGKPWRLRLLGNHLLTVGVTGAGKGSLLWAVVWALAPLVKAGAVRLVGIDPKGGMELGQVPEVFDRVVYDNGEAAVTLLEEVAAEVRTRAATYRGVRRLWARETGEPFTLLVVDELADLIAYQTDKRLRERAQTALQTITSQGRAPGFGVLAFVQDPRKEIVPFRNLFPTRIAMRLDEATQVDMVLGDGLRARGANAHEISESTPGVAWVKVDGQRDPVRARAFHVTDTNLVELRHYITGGSATIVPFPDRAPREIDGGTAA</sequence>
<protein>
    <submittedName>
        <fullName evidence="6">S-DNA-T family DNA segregation ATPase FtsK/SpoIIIE</fullName>
    </submittedName>
</protein>